<evidence type="ECO:0000313" key="3">
    <source>
        <dbReference type="Proteomes" id="UP000284842"/>
    </source>
</evidence>
<evidence type="ECO:0000313" key="2">
    <source>
        <dbReference type="EMBL" id="PPQ83668.1"/>
    </source>
</evidence>
<evidence type="ECO:0000256" key="1">
    <source>
        <dbReference type="SAM" id="MobiDB-lite"/>
    </source>
</evidence>
<comment type="caution">
    <text evidence="2">The sequence shown here is derived from an EMBL/GenBank/DDBJ whole genome shotgun (WGS) entry which is preliminary data.</text>
</comment>
<feature type="region of interest" description="Disordered" evidence="1">
    <location>
        <begin position="475"/>
        <end position="495"/>
    </location>
</feature>
<reference evidence="2 3" key="1">
    <citation type="journal article" date="2018" name="Evol. Lett.">
        <title>Horizontal gene cluster transfer increased hallucinogenic mushroom diversity.</title>
        <authorList>
            <person name="Reynolds H.T."/>
            <person name="Vijayakumar V."/>
            <person name="Gluck-Thaler E."/>
            <person name="Korotkin H.B."/>
            <person name="Matheny P.B."/>
            <person name="Slot J.C."/>
        </authorList>
    </citation>
    <scope>NUCLEOTIDE SEQUENCE [LARGE SCALE GENOMIC DNA]</scope>
    <source>
        <strain evidence="2 3">2629</strain>
    </source>
</reference>
<evidence type="ECO:0008006" key="4">
    <source>
        <dbReference type="Google" id="ProtNLM"/>
    </source>
</evidence>
<protein>
    <recommendedName>
        <fullName evidence="4">MHD domain-containing protein</fullName>
    </recommendedName>
</protein>
<name>A0A409WYR3_9AGAR</name>
<feature type="region of interest" description="Disordered" evidence="1">
    <location>
        <begin position="278"/>
        <end position="300"/>
    </location>
</feature>
<keyword evidence="3" id="KW-1185">Reference proteome</keyword>
<dbReference type="Proteomes" id="UP000284842">
    <property type="component" value="Unassembled WGS sequence"/>
</dbReference>
<dbReference type="EMBL" id="NHTK01005005">
    <property type="protein sequence ID" value="PPQ83668.1"/>
    <property type="molecule type" value="Genomic_DNA"/>
</dbReference>
<feature type="compositionally biased region" description="Low complexity" evidence="1">
    <location>
        <begin position="476"/>
        <end position="487"/>
    </location>
</feature>
<dbReference type="OrthoDB" id="3112947at2759"/>
<feature type="compositionally biased region" description="Polar residues" evidence="1">
    <location>
        <begin position="281"/>
        <end position="290"/>
    </location>
</feature>
<dbReference type="InParanoid" id="A0A409WYR3"/>
<accession>A0A409WYR3</accession>
<dbReference type="AlphaFoldDB" id="A0A409WYR3"/>
<proteinExistence type="predicted"/>
<sequence length="503" mass="55632">MSTCSINSTSSLTAAVLIYDPQPIPAAAAEVMRILSPLISSSSDLDRDIDQWLKGFRERFVKAVRYMCITIKHTLLGLTLLCSILSISNTKPNSLSRANQLRRIAEDLLAGNACATDGLEQYRALRTDIESQFNDLAQKFGEESVIDVSGNSHTTRTTLKTLRTVIALRLEESEKASFATVDILTGMNSLLRSFLEDEGFSLTNPLTTAPLFSLDMFRTWGELRERFISFEVELRRPMLAFNMGFILDADESIHELEEDKRARKHQIPEIQIKLQGIPERSSVSDASSLSHPPPRQTLISVNIPKTSGPCVICVERCDNPQPGTTGVRAIFTIPVPDTGSRLKSISLHAALKSGSSDSDSPSFALKNKSSTVEQIVRDPEFEPPNCKPIFTTSQPSKSTLQWTFLRQFRWRIWKSTPILPTQLAVSFDIEHSTPVKLQLNVVFRFRQRLFGITSDIVNGQLPVTPNLTPAEIPLQTTTSSADSAGAAEPGPTDIMDRRISVGG</sequence>
<organism evidence="2 3">
    <name type="scientific">Panaeolus cyanescens</name>
    <dbReference type="NCBI Taxonomy" id="181874"/>
    <lineage>
        <taxon>Eukaryota</taxon>
        <taxon>Fungi</taxon>
        <taxon>Dikarya</taxon>
        <taxon>Basidiomycota</taxon>
        <taxon>Agaricomycotina</taxon>
        <taxon>Agaricomycetes</taxon>
        <taxon>Agaricomycetidae</taxon>
        <taxon>Agaricales</taxon>
        <taxon>Agaricineae</taxon>
        <taxon>Galeropsidaceae</taxon>
        <taxon>Panaeolus</taxon>
    </lineage>
</organism>
<gene>
    <name evidence="2" type="ORF">CVT24_003979</name>
</gene>